<keyword evidence="2" id="KW-1185">Reference proteome</keyword>
<proteinExistence type="predicted"/>
<evidence type="ECO:0000313" key="2">
    <source>
        <dbReference type="Proteomes" id="UP000237271"/>
    </source>
</evidence>
<protein>
    <submittedName>
        <fullName evidence="1">Uncharacterized protein</fullName>
    </submittedName>
</protein>
<dbReference type="OrthoDB" id="125247at2759"/>
<reference evidence="1 2" key="1">
    <citation type="journal article" date="2017" name="Genome Biol. Evol.">
        <title>Phytophthora megakarya and P. palmivora, closely related causal agents of cacao black pod rot, underwent increases in genome sizes and gene numbers by different mechanisms.</title>
        <authorList>
            <person name="Ali S.S."/>
            <person name="Shao J."/>
            <person name="Lary D.J."/>
            <person name="Kronmiller B."/>
            <person name="Shen D."/>
            <person name="Strem M.D."/>
            <person name="Amoako-Attah I."/>
            <person name="Akrofi A.Y."/>
            <person name="Begoude B.A."/>
            <person name="Ten Hoopen G.M."/>
            <person name="Coulibaly K."/>
            <person name="Kebe B.I."/>
            <person name="Melnick R.L."/>
            <person name="Guiltinan M.J."/>
            <person name="Tyler B.M."/>
            <person name="Meinhardt L.W."/>
            <person name="Bailey B.A."/>
        </authorList>
    </citation>
    <scope>NUCLEOTIDE SEQUENCE [LARGE SCALE GENOMIC DNA]</scope>
    <source>
        <strain evidence="2">sbr112.9</strain>
    </source>
</reference>
<dbReference type="EMBL" id="NCKW01001900">
    <property type="protein sequence ID" value="POM78805.1"/>
    <property type="molecule type" value="Genomic_DNA"/>
</dbReference>
<organism evidence="1 2">
    <name type="scientific">Phytophthora palmivora</name>
    <dbReference type="NCBI Taxonomy" id="4796"/>
    <lineage>
        <taxon>Eukaryota</taxon>
        <taxon>Sar</taxon>
        <taxon>Stramenopiles</taxon>
        <taxon>Oomycota</taxon>
        <taxon>Peronosporomycetes</taxon>
        <taxon>Peronosporales</taxon>
        <taxon>Peronosporaceae</taxon>
        <taxon>Phytophthora</taxon>
    </lineage>
</organism>
<comment type="caution">
    <text evidence="1">The sequence shown here is derived from an EMBL/GenBank/DDBJ whole genome shotgun (WGS) entry which is preliminary data.</text>
</comment>
<evidence type="ECO:0000313" key="1">
    <source>
        <dbReference type="EMBL" id="POM78805.1"/>
    </source>
</evidence>
<name>A0A2P4YLW8_9STRA</name>
<dbReference type="AlphaFoldDB" id="A0A2P4YLW8"/>
<gene>
    <name evidence="1" type="ORF">PHPALM_3622</name>
</gene>
<sequence length="185" mass="21011">MRNSLLPITFEPDVVTLDLHPTVSRFHGDGADHLLGIDPQVPDHRCHDCSVTMVGCLRQATQQSQIARRQYMLLTLIQAMIEGWLDSDLLLDPFFLNFPKRIDEFPGIEARRANLDDPQCNRREPTDVLETLAEADTATLGATIIEIVLQITLHVISLDWIASSSVFKWRNHQLVARSWLTSSRK</sequence>
<accession>A0A2P4YLW8</accession>
<dbReference type="Proteomes" id="UP000237271">
    <property type="component" value="Unassembled WGS sequence"/>
</dbReference>